<proteinExistence type="predicted"/>
<keyword evidence="4" id="KW-1185">Reference proteome</keyword>
<dbReference type="PANTHER" id="PTHR48081:SF6">
    <property type="entry name" value="PEPTIDASE S9 PROLYL OLIGOPEPTIDASE CATALYTIC DOMAIN-CONTAINING PROTEIN"/>
    <property type="match status" value="1"/>
</dbReference>
<dbReference type="GO" id="GO:0006508">
    <property type="term" value="P:proteolysis"/>
    <property type="evidence" value="ECO:0007669"/>
    <property type="project" value="InterPro"/>
</dbReference>
<dbReference type="AlphaFoldDB" id="A0A6V8HG79"/>
<keyword evidence="1" id="KW-0378">Hydrolase</keyword>
<dbReference type="InterPro" id="IPR050300">
    <property type="entry name" value="GDXG_lipolytic_enzyme"/>
</dbReference>
<evidence type="ECO:0000256" key="1">
    <source>
        <dbReference type="ARBA" id="ARBA00022801"/>
    </source>
</evidence>
<organism evidence="3 4">
    <name type="scientific">Talaromyces pinophilus</name>
    <name type="common">Penicillium pinophilum</name>
    <dbReference type="NCBI Taxonomy" id="128442"/>
    <lineage>
        <taxon>Eukaryota</taxon>
        <taxon>Fungi</taxon>
        <taxon>Dikarya</taxon>
        <taxon>Ascomycota</taxon>
        <taxon>Pezizomycotina</taxon>
        <taxon>Eurotiomycetes</taxon>
        <taxon>Eurotiomycetidae</taxon>
        <taxon>Eurotiales</taxon>
        <taxon>Trichocomaceae</taxon>
        <taxon>Talaromyces</taxon>
        <taxon>Talaromyces sect. Talaromyces</taxon>
    </lineage>
</organism>
<dbReference type="InterPro" id="IPR029058">
    <property type="entry name" value="AB_hydrolase_fold"/>
</dbReference>
<evidence type="ECO:0000313" key="4">
    <source>
        <dbReference type="Proteomes" id="UP000053095"/>
    </source>
</evidence>
<dbReference type="Proteomes" id="UP000053095">
    <property type="component" value="Unassembled WGS sequence"/>
</dbReference>
<accession>A0A6V8HG79</accession>
<gene>
    <name evidence="3" type="ORF">TCE0_034f10803</name>
</gene>
<dbReference type="Pfam" id="PF00326">
    <property type="entry name" value="Peptidase_S9"/>
    <property type="match status" value="1"/>
</dbReference>
<evidence type="ECO:0000313" key="3">
    <source>
        <dbReference type="EMBL" id="GAM39335.1"/>
    </source>
</evidence>
<comment type="caution">
    <text evidence="3">The sequence shown here is derived from an EMBL/GenBank/DDBJ whole genome shotgun (WGS) entry which is preliminary data.</text>
</comment>
<reference evidence="4" key="1">
    <citation type="journal article" date="2015" name="Genome Announc.">
        <title>Draft genome sequence of Talaromyces cellulolyticus strain Y-94, a source of lignocellulosic biomass-degrading enzymes.</title>
        <authorList>
            <person name="Fujii T."/>
            <person name="Koike H."/>
            <person name="Sawayama S."/>
            <person name="Yano S."/>
            <person name="Inoue H."/>
        </authorList>
    </citation>
    <scope>NUCLEOTIDE SEQUENCE [LARGE SCALE GENOMIC DNA]</scope>
    <source>
        <strain evidence="4">Y-94</strain>
    </source>
</reference>
<dbReference type="Gene3D" id="3.40.50.1820">
    <property type="entry name" value="alpha/beta hydrolase"/>
    <property type="match status" value="1"/>
</dbReference>
<protein>
    <recommendedName>
        <fullName evidence="2">Peptidase S9 prolyl oligopeptidase catalytic domain-containing protein</fullName>
    </recommendedName>
</protein>
<dbReference type="SUPFAM" id="SSF53474">
    <property type="entry name" value="alpha/beta-Hydrolases"/>
    <property type="match status" value="1"/>
</dbReference>
<dbReference type="PANTHER" id="PTHR48081">
    <property type="entry name" value="AB HYDROLASE SUPERFAMILY PROTEIN C4A8.06C"/>
    <property type="match status" value="1"/>
</dbReference>
<evidence type="ECO:0000259" key="2">
    <source>
        <dbReference type="Pfam" id="PF00326"/>
    </source>
</evidence>
<feature type="domain" description="Peptidase S9 prolyl oligopeptidase catalytic" evidence="2">
    <location>
        <begin position="73"/>
        <end position="204"/>
    </location>
</feature>
<dbReference type="EMBL" id="DF933830">
    <property type="protein sequence ID" value="GAM39335.1"/>
    <property type="molecule type" value="Genomic_DNA"/>
</dbReference>
<dbReference type="InterPro" id="IPR001375">
    <property type="entry name" value="Peptidase_S9_cat"/>
</dbReference>
<sequence length="242" mass="26658">MKLHFFPAETPNATGVLVLPGGGYEELSMDNEGYNPMRWLNDRGYDAWILEYTVAGPVSIPPIYPKPQEEALEAVRQIRAQDRVRMLGVWGWSAGGHLAAVTATDPAAALDFAILAYPVISMEPGTTHMGSMRRLIGEDAQPEIRHQLSAQNRVSSETPPTFIFHTANDDTVSVQNALLFAASMATHQRPFEILVLPDGPHGIGLALNDPRLSWTEGFTVGFKFIYQSGKQRFSILRPRGEG</sequence>
<name>A0A6V8HG79_TALPI</name>
<dbReference type="GO" id="GO:0008236">
    <property type="term" value="F:serine-type peptidase activity"/>
    <property type="evidence" value="ECO:0007669"/>
    <property type="project" value="InterPro"/>
</dbReference>